<dbReference type="EMBL" id="LBUE01000032">
    <property type="protein sequence ID" value="KKQ55115.1"/>
    <property type="molecule type" value="Genomic_DNA"/>
</dbReference>
<evidence type="ECO:0000313" key="1">
    <source>
        <dbReference type="EMBL" id="KKQ55115.1"/>
    </source>
</evidence>
<sequence>MDIFGINLSINMNNLVKPDVVEDFVSEIVKRNDERKIFNEVLNTKLIEGKTIKEDIKLESEKDATIALNRTDITKQVLQDFAIGKLKKTKQGQTSVYESLLRGVIEYLDDDFKIIHTKLDNAKMAYKDLPNKYPGIHNKAVGIIEAKIKDGLNNKVKMEFLMEKIMESKLRSLAHEMFYATNRFNLNNNDLLRYTCLMYELDKLKQAPIEQSDILKTEVAGSIKSGNCLEMIHIKSLRYTYPNGKRLQILENTDGFETKGIKGERRLYPSEEVIVKRLANMKLLFDTYRVRTNLTVIIADNDLECLFPERNGLVDRIEIVEARKSANKYVVYLGNTLRFVTQNVYLLTDYLKEFKLKNLYLQEKDKVVSSLRNGRGPLKEAVVEERVNHQFEHYHDMFGEIYSRSQARDTALNMIANNMALSVVFSKFRNRPIVFIDDRGEENKLIGGITPTSRAVFLTKLKDPVKVVQ</sequence>
<dbReference type="AlphaFoldDB" id="A0A0G0IVQ6"/>
<organism evidence="1 2">
    <name type="scientific">Candidatus Woesebacteria bacterium GW2011_GWC1_38_13</name>
    <dbReference type="NCBI Taxonomy" id="1618583"/>
    <lineage>
        <taxon>Bacteria</taxon>
        <taxon>Candidatus Woeseibacteriota</taxon>
    </lineage>
</organism>
<reference evidence="1 2" key="1">
    <citation type="journal article" date="2015" name="Nature">
        <title>rRNA introns, odd ribosomes, and small enigmatic genomes across a large radiation of phyla.</title>
        <authorList>
            <person name="Brown C.T."/>
            <person name="Hug L.A."/>
            <person name="Thomas B.C."/>
            <person name="Sharon I."/>
            <person name="Castelle C.J."/>
            <person name="Singh A."/>
            <person name="Wilkins M.J."/>
            <person name="Williams K.H."/>
            <person name="Banfield J.F."/>
        </authorList>
    </citation>
    <scope>NUCLEOTIDE SEQUENCE [LARGE SCALE GENOMIC DNA]</scope>
</reference>
<comment type="caution">
    <text evidence="1">The sequence shown here is derived from an EMBL/GenBank/DDBJ whole genome shotgun (WGS) entry which is preliminary data.</text>
</comment>
<accession>A0A0G0IVQ6</accession>
<gene>
    <name evidence="1" type="ORF">US75_C0032G0008</name>
</gene>
<proteinExistence type="predicted"/>
<dbReference type="Proteomes" id="UP000034096">
    <property type="component" value="Unassembled WGS sequence"/>
</dbReference>
<protein>
    <submittedName>
        <fullName evidence="1">Uncharacterized protein</fullName>
    </submittedName>
</protein>
<name>A0A0G0IVQ6_9BACT</name>
<evidence type="ECO:0000313" key="2">
    <source>
        <dbReference type="Proteomes" id="UP000034096"/>
    </source>
</evidence>